<sequence length="157" mass="16760">MPRVRRIVTGHTPEGRPAIVEDAVCPHVRTTAGARVADLWTYQGGPRNDGAYADPVGPDVPLPPPAGGGTLRVVEFGPREPGEEPYTHRTDSLDYAVVLTGEIVAVVGTDETVMRPGDVLIQRGTGHAWDNRSEAPCTLLFVLLDAAPLTGHPRETP</sequence>
<dbReference type="SUPFAM" id="SSF51182">
    <property type="entry name" value="RmlC-like cupins"/>
    <property type="match status" value="1"/>
</dbReference>
<dbReference type="CDD" id="cd02231">
    <property type="entry name" value="cupin_BLL6423-like"/>
    <property type="match status" value="1"/>
</dbReference>
<evidence type="ECO:0000313" key="3">
    <source>
        <dbReference type="Proteomes" id="UP001500016"/>
    </source>
</evidence>
<dbReference type="Gene3D" id="2.60.120.10">
    <property type="entry name" value="Jelly Rolls"/>
    <property type="match status" value="1"/>
</dbReference>
<dbReference type="Pfam" id="PF07883">
    <property type="entry name" value="Cupin_2"/>
    <property type="match status" value="1"/>
</dbReference>
<dbReference type="Proteomes" id="UP001500016">
    <property type="component" value="Unassembled WGS sequence"/>
</dbReference>
<evidence type="ECO:0000313" key="2">
    <source>
        <dbReference type="EMBL" id="GAA2094419.1"/>
    </source>
</evidence>
<accession>A0ABP5IAC8</accession>
<evidence type="ECO:0000259" key="1">
    <source>
        <dbReference type="Pfam" id="PF07883"/>
    </source>
</evidence>
<dbReference type="InterPro" id="IPR013096">
    <property type="entry name" value="Cupin_2"/>
</dbReference>
<name>A0ABP5IAC8_9ACTN</name>
<feature type="domain" description="Cupin type-2" evidence="1">
    <location>
        <begin position="73"/>
        <end position="142"/>
    </location>
</feature>
<dbReference type="InterPro" id="IPR047142">
    <property type="entry name" value="OryJ/VirC-like"/>
</dbReference>
<dbReference type="InterPro" id="IPR014710">
    <property type="entry name" value="RmlC-like_jellyroll"/>
</dbReference>
<reference evidence="3" key="1">
    <citation type="journal article" date="2019" name="Int. J. Syst. Evol. Microbiol.">
        <title>The Global Catalogue of Microorganisms (GCM) 10K type strain sequencing project: providing services to taxonomists for standard genome sequencing and annotation.</title>
        <authorList>
            <consortium name="The Broad Institute Genomics Platform"/>
            <consortium name="The Broad Institute Genome Sequencing Center for Infectious Disease"/>
            <person name="Wu L."/>
            <person name="Ma J."/>
        </authorList>
    </citation>
    <scope>NUCLEOTIDE SEQUENCE [LARGE SCALE GENOMIC DNA]</scope>
    <source>
        <strain evidence="3">JCM 15478</strain>
    </source>
</reference>
<comment type="caution">
    <text evidence="2">The sequence shown here is derived from an EMBL/GenBank/DDBJ whole genome shotgun (WGS) entry which is preliminary data.</text>
</comment>
<protein>
    <submittedName>
        <fullName evidence="2">Cupin domain-containing protein</fullName>
    </submittedName>
</protein>
<dbReference type="EMBL" id="BAAAPE010000015">
    <property type="protein sequence ID" value="GAA2094419.1"/>
    <property type="molecule type" value="Genomic_DNA"/>
</dbReference>
<dbReference type="PANTHER" id="PTHR36156:SF2">
    <property type="entry name" value="CUPIN TYPE-2 DOMAIN-CONTAINING PROTEIN"/>
    <property type="match status" value="1"/>
</dbReference>
<keyword evidence="3" id="KW-1185">Reference proteome</keyword>
<organism evidence="2 3">
    <name type="scientific">Streptomyces albiaxialis</name>
    <dbReference type="NCBI Taxonomy" id="329523"/>
    <lineage>
        <taxon>Bacteria</taxon>
        <taxon>Bacillati</taxon>
        <taxon>Actinomycetota</taxon>
        <taxon>Actinomycetes</taxon>
        <taxon>Kitasatosporales</taxon>
        <taxon>Streptomycetaceae</taxon>
        <taxon>Streptomyces</taxon>
    </lineage>
</organism>
<dbReference type="PANTHER" id="PTHR36156">
    <property type="entry name" value="SLR2101 PROTEIN"/>
    <property type="match status" value="1"/>
</dbReference>
<dbReference type="RefSeq" id="WP_344532928.1">
    <property type="nucleotide sequence ID" value="NZ_BAAAPE010000015.1"/>
</dbReference>
<dbReference type="InterPro" id="IPR011051">
    <property type="entry name" value="RmlC_Cupin_sf"/>
</dbReference>
<gene>
    <name evidence="2" type="ORF">GCM10009801_62420</name>
</gene>
<proteinExistence type="predicted"/>